<reference evidence="1" key="1">
    <citation type="submission" date="2024-05" db="EMBL/GenBank/DDBJ databases">
        <title>Isolation and characterization of Sporomusa carbonis sp. nov., a carboxydotrophic hydrogenogen in the genus of Sporomusa isolated from a charcoal burning pile.</title>
        <authorList>
            <person name="Boeer T."/>
            <person name="Rosenbaum F."/>
            <person name="Eysell L."/>
            <person name="Mueller V."/>
            <person name="Daniel R."/>
            <person name="Poehlein A."/>
        </authorList>
    </citation>
    <scope>NUCLEOTIDE SEQUENCE [LARGE SCALE GENOMIC DNA]</scope>
    <source>
        <strain evidence="1">DSM 10669</strain>
    </source>
</reference>
<evidence type="ECO:0008006" key="3">
    <source>
        <dbReference type="Google" id="ProtNLM"/>
    </source>
</evidence>
<keyword evidence="2" id="KW-1185">Reference proteome</keyword>
<name>A0ABZ3IV38_9FIRM</name>
<dbReference type="Proteomes" id="UP000216752">
    <property type="component" value="Chromosome"/>
</dbReference>
<gene>
    <name evidence="1" type="ORF">SPSIL_055200</name>
</gene>
<protein>
    <recommendedName>
        <fullName evidence="3">ASCH domain protein</fullName>
    </recommendedName>
</protein>
<accession>A0ABZ3IV38</accession>
<evidence type="ECO:0000313" key="2">
    <source>
        <dbReference type="Proteomes" id="UP000216752"/>
    </source>
</evidence>
<sequence>MFALNFYSSHHEKLLQNRMKNCTIRLGDLRDVYVENSIVWITFGEMLSPKKKMYQAMIDKVYIKKFSQLTAEDLVHQNPTIDSVAGLINFFENLYGKSISPNDIVSVVYFSEVIEEYLLSC</sequence>
<dbReference type="RefSeq" id="WP_094603669.1">
    <property type="nucleotide sequence ID" value="NZ_CP155573.1"/>
</dbReference>
<organism evidence="1 2">
    <name type="scientific">Sporomusa silvacetica DSM 10669</name>
    <dbReference type="NCBI Taxonomy" id="1123289"/>
    <lineage>
        <taxon>Bacteria</taxon>
        <taxon>Bacillati</taxon>
        <taxon>Bacillota</taxon>
        <taxon>Negativicutes</taxon>
        <taxon>Selenomonadales</taxon>
        <taxon>Sporomusaceae</taxon>
        <taxon>Sporomusa</taxon>
    </lineage>
</organism>
<evidence type="ECO:0000313" key="1">
    <source>
        <dbReference type="EMBL" id="XFO69288.1"/>
    </source>
</evidence>
<dbReference type="EMBL" id="CP155573">
    <property type="protein sequence ID" value="XFO69288.1"/>
    <property type="molecule type" value="Genomic_DNA"/>
</dbReference>
<proteinExistence type="predicted"/>